<dbReference type="STRING" id="1423820.FC64_GL000519"/>
<sequence length="243" mass="26789">MKILAIDTSNQPLSVAVLDDDHLLATKTMNISRNHSTTLMPVVAELLEDSHLDVADIDRFVVAEGPGSYTGLRIGVTTAKVLASTLNKELVGVSSLKTVAANIAPDIDQVIVPYFDARNLNVFAGAYQWKNGQLVSVIEDQHISFKNLLAQLQDLHQAIMLVGPQKDEFAEMGAQVLGSQATVASANFQLPQAAVLGRLGRTMDPVDIDFFVPQYRRLTQAELQWMEKHPEEKDRHANYIEKV</sequence>
<dbReference type="NCBIfam" id="TIGR03725">
    <property type="entry name" value="T6A_YeaZ"/>
    <property type="match status" value="1"/>
</dbReference>
<feature type="domain" description="Gcp-like" evidence="1">
    <location>
        <begin position="31"/>
        <end position="151"/>
    </location>
</feature>
<dbReference type="SUPFAM" id="SSF53067">
    <property type="entry name" value="Actin-like ATPase domain"/>
    <property type="match status" value="2"/>
</dbReference>
<dbReference type="Proteomes" id="UP000051291">
    <property type="component" value="Unassembled WGS sequence"/>
</dbReference>
<dbReference type="PANTHER" id="PTHR11735">
    <property type="entry name" value="TRNA N6-ADENOSINE THREONYLCARBAMOYLTRANSFERASE"/>
    <property type="match status" value="1"/>
</dbReference>
<dbReference type="AlphaFoldDB" id="A0A0R1ZPB8"/>
<dbReference type="Pfam" id="PF00814">
    <property type="entry name" value="TsaD"/>
    <property type="match status" value="1"/>
</dbReference>
<dbReference type="GO" id="GO:0002949">
    <property type="term" value="P:tRNA threonylcarbamoyladenosine modification"/>
    <property type="evidence" value="ECO:0007669"/>
    <property type="project" value="InterPro"/>
</dbReference>
<organism evidence="2 3">
    <name type="scientific">Ligilactobacillus araffinosus DSM 20653</name>
    <dbReference type="NCBI Taxonomy" id="1423820"/>
    <lineage>
        <taxon>Bacteria</taxon>
        <taxon>Bacillati</taxon>
        <taxon>Bacillota</taxon>
        <taxon>Bacilli</taxon>
        <taxon>Lactobacillales</taxon>
        <taxon>Lactobacillaceae</taxon>
        <taxon>Ligilactobacillus</taxon>
    </lineage>
</organism>
<dbReference type="GO" id="GO:0005829">
    <property type="term" value="C:cytosol"/>
    <property type="evidence" value="ECO:0007669"/>
    <property type="project" value="TreeGrafter"/>
</dbReference>
<dbReference type="CDD" id="cd24032">
    <property type="entry name" value="ASKHA_NBD_TsaB"/>
    <property type="match status" value="1"/>
</dbReference>
<dbReference type="RefSeq" id="WP_057906557.1">
    <property type="nucleotide sequence ID" value="NZ_AYYZ01000020.1"/>
</dbReference>
<dbReference type="InterPro" id="IPR043129">
    <property type="entry name" value="ATPase_NBD"/>
</dbReference>
<evidence type="ECO:0000259" key="1">
    <source>
        <dbReference type="Pfam" id="PF00814"/>
    </source>
</evidence>
<dbReference type="PATRIC" id="fig|1423820.4.peg.523"/>
<keyword evidence="3" id="KW-1185">Reference proteome</keyword>
<gene>
    <name evidence="2" type="ORF">FC64_GL000519</name>
</gene>
<dbReference type="InterPro" id="IPR000905">
    <property type="entry name" value="Gcp-like_dom"/>
</dbReference>
<proteinExistence type="predicted"/>
<dbReference type="InterPro" id="IPR022496">
    <property type="entry name" value="T6A_TsaB"/>
</dbReference>
<name>A0A0R1ZPB8_9LACO</name>
<dbReference type="PANTHER" id="PTHR11735:SF11">
    <property type="entry name" value="TRNA THREONYLCARBAMOYLADENOSINE BIOSYNTHESIS PROTEIN TSAB"/>
    <property type="match status" value="1"/>
</dbReference>
<protein>
    <submittedName>
        <fullName evidence="2">Glycoprotein endopeptidase</fullName>
    </submittedName>
</protein>
<dbReference type="Gene3D" id="3.30.420.40">
    <property type="match status" value="2"/>
</dbReference>
<accession>A0A0R1ZPB8</accession>
<evidence type="ECO:0000313" key="3">
    <source>
        <dbReference type="Proteomes" id="UP000051291"/>
    </source>
</evidence>
<comment type="caution">
    <text evidence="2">The sequence shown here is derived from an EMBL/GenBank/DDBJ whole genome shotgun (WGS) entry which is preliminary data.</text>
</comment>
<dbReference type="EMBL" id="AYYZ01000020">
    <property type="protein sequence ID" value="KRM52476.1"/>
    <property type="molecule type" value="Genomic_DNA"/>
</dbReference>
<reference evidence="2 3" key="1">
    <citation type="journal article" date="2015" name="Genome Announc.">
        <title>Expanding the biotechnology potential of lactobacilli through comparative genomics of 213 strains and associated genera.</title>
        <authorList>
            <person name="Sun Z."/>
            <person name="Harris H.M."/>
            <person name="McCann A."/>
            <person name="Guo C."/>
            <person name="Argimon S."/>
            <person name="Zhang W."/>
            <person name="Yang X."/>
            <person name="Jeffery I.B."/>
            <person name="Cooney J.C."/>
            <person name="Kagawa T.F."/>
            <person name="Liu W."/>
            <person name="Song Y."/>
            <person name="Salvetti E."/>
            <person name="Wrobel A."/>
            <person name="Rasinkangas P."/>
            <person name="Parkhill J."/>
            <person name="Rea M.C."/>
            <person name="O'Sullivan O."/>
            <person name="Ritari J."/>
            <person name="Douillard F.P."/>
            <person name="Paul Ross R."/>
            <person name="Yang R."/>
            <person name="Briner A.E."/>
            <person name="Felis G.E."/>
            <person name="de Vos W.M."/>
            <person name="Barrangou R."/>
            <person name="Klaenhammer T.R."/>
            <person name="Caufield P.W."/>
            <person name="Cui Y."/>
            <person name="Zhang H."/>
            <person name="O'Toole P.W."/>
        </authorList>
    </citation>
    <scope>NUCLEOTIDE SEQUENCE [LARGE SCALE GENOMIC DNA]</scope>
    <source>
        <strain evidence="2 3">DSM 20653</strain>
    </source>
</reference>
<evidence type="ECO:0000313" key="2">
    <source>
        <dbReference type="EMBL" id="KRM52476.1"/>
    </source>
</evidence>